<reference evidence="2" key="1">
    <citation type="submission" date="2018-02" db="EMBL/GenBank/DDBJ databases">
        <title>Rhizophora mucronata_Transcriptome.</title>
        <authorList>
            <person name="Meera S.P."/>
            <person name="Sreeshan A."/>
            <person name="Augustine A."/>
        </authorList>
    </citation>
    <scope>NUCLEOTIDE SEQUENCE</scope>
    <source>
        <tissue evidence="2">Leaf</tissue>
    </source>
</reference>
<protein>
    <submittedName>
        <fullName evidence="2">Uncharacterized protein</fullName>
    </submittedName>
</protein>
<dbReference type="EMBL" id="GGEC01076397">
    <property type="protein sequence ID" value="MBX56881.1"/>
    <property type="molecule type" value="Transcribed_RNA"/>
</dbReference>
<feature type="region of interest" description="Disordered" evidence="1">
    <location>
        <begin position="1"/>
        <end position="23"/>
    </location>
</feature>
<evidence type="ECO:0000256" key="1">
    <source>
        <dbReference type="SAM" id="MobiDB-lite"/>
    </source>
</evidence>
<feature type="compositionally biased region" description="Basic and acidic residues" evidence="1">
    <location>
        <begin position="1"/>
        <end position="19"/>
    </location>
</feature>
<name>A0A2P2PQB8_RHIMU</name>
<proteinExistence type="predicted"/>
<evidence type="ECO:0000313" key="2">
    <source>
        <dbReference type="EMBL" id="MBX56881.1"/>
    </source>
</evidence>
<organism evidence="2">
    <name type="scientific">Rhizophora mucronata</name>
    <name type="common">Asiatic mangrove</name>
    <dbReference type="NCBI Taxonomy" id="61149"/>
    <lineage>
        <taxon>Eukaryota</taxon>
        <taxon>Viridiplantae</taxon>
        <taxon>Streptophyta</taxon>
        <taxon>Embryophyta</taxon>
        <taxon>Tracheophyta</taxon>
        <taxon>Spermatophyta</taxon>
        <taxon>Magnoliopsida</taxon>
        <taxon>eudicotyledons</taxon>
        <taxon>Gunneridae</taxon>
        <taxon>Pentapetalae</taxon>
        <taxon>rosids</taxon>
        <taxon>fabids</taxon>
        <taxon>Malpighiales</taxon>
        <taxon>Rhizophoraceae</taxon>
        <taxon>Rhizophora</taxon>
    </lineage>
</organism>
<dbReference type="AlphaFoldDB" id="A0A2P2PQB8"/>
<sequence>MKRNKSAEKTTSMEREENVPKPLKSILKVGSSIRENHNSFATLLAKDE</sequence>
<accession>A0A2P2PQB8</accession>